<accession>A0AAE0EJX3</accession>
<protein>
    <recommendedName>
        <fullName evidence="1">Tf2-1-like SH3-like domain-containing protein</fullName>
    </recommendedName>
</protein>
<dbReference type="AlphaFoldDB" id="A0AAE0EJX3"/>
<proteinExistence type="predicted"/>
<evidence type="ECO:0000313" key="3">
    <source>
        <dbReference type="Proteomes" id="UP001281410"/>
    </source>
</evidence>
<keyword evidence="3" id="KW-1185">Reference proteome</keyword>
<dbReference type="Proteomes" id="UP001281410">
    <property type="component" value="Unassembled WGS sequence"/>
</dbReference>
<dbReference type="PANTHER" id="PTHR46148:SF52">
    <property type="entry name" value="OS04G0603800 PROTEIN"/>
    <property type="match status" value="1"/>
</dbReference>
<dbReference type="InterPro" id="IPR056924">
    <property type="entry name" value="SH3_Tf2-1"/>
</dbReference>
<feature type="domain" description="Tf2-1-like SH3-like" evidence="1">
    <location>
        <begin position="56"/>
        <end position="119"/>
    </location>
</feature>
<comment type="caution">
    <text evidence="2">The sequence shown here is derived from an EMBL/GenBank/DDBJ whole genome shotgun (WGS) entry which is preliminary data.</text>
</comment>
<evidence type="ECO:0000313" key="2">
    <source>
        <dbReference type="EMBL" id="KAK3230497.1"/>
    </source>
</evidence>
<dbReference type="Pfam" id="PF24626">
    <property type="entry name" value="SH3_Tf2-1"/>
    <property type="match status" value="1"/>
</dbReference>
<organism evidence="2 3">
    <name type="scientific">Dipteronia sinensis</name>
    <dbReference type="NCBI Taxonomy" id="43782"/>
    <lineage>
        <taxon>Eukaryota</taxon>
        <taxon>Viridiplantae</taxon>
        <taxon>Streptophyta</taxon>
        <taxon>Embryophyta</taxon>
        <taxon>Tracheophyta</taxon>
        <taxon>Spermatophyta</taxon>
        <taxon>Magnoliopsida</taxon>
        <taxon>eudicotyledons</taxon>
        <taxon>Gunneridae</taxon>
        <taxon>Pentapetalae</taxon>
        <taxon>rosids</taxon>
        <taxon>malvids</taxon>
        <taxon>Sapindales</taxon>
        <taxon>Sapindaceae</taxon>
        <taxon>Hippocastanoideae</taxon>
        <taxon>Acereae</taxon>
        <taxon>Dipteronia</taxon>
    </lineage>
</organism>
<gene>
    <name evidence="2" type="ORF">Dsin_002378</name>
</gene>
<name>A0AAE0EJX3_9ROSI</name>
<sequence length="136" mass="15296">MLTYVPGTSRVQAVGEYLRDRDSILRDLLHNLQIACNRVKVQAYQHHREVNFSVRDFMYLKLQPYRQASVALRSSLKLAPHFVRQFQITAKMGPVAYKLALLAGSKIHDVFHVSMLKKHLGPASTSVGPRGPSSPA</sequence>
<dbReference type="EMBL" id="JANJYJ010000001">
    <property type="protein sequence ID" value="KAK3230497.1"/>
    <property type="molecule type" value="Genomic_DNA"/>
</dbReference>
<dbReference type="PANTHER" id="PTHR46148">
    <property type="entry name" value="CHROMO DOMAIN-CONTAINING PROTEIN"/>
    <property type="match status" value="1"/>
</dbReference>
<reference evidence="2" key="1">
    <citation type="journal article" date="2023" name="Plant J.">
        <title>Genome sequences and population genomics provide insights into the demographic history, inbreeding, and mutation load of two 'living fossil' tree species of Dipteronia.</title>
        <authorList>
            <person name="Feng Y."/>
            <person name="Comes H.P."/>
            <person name="Chen J."/>
            <person name="Zhu S."/>
            <person name="Lu R."/>
            <person name="Zhang X."/>
            <person name="Li P."/>
            <person name="Qiu J."/>
            <person name="Olsen K.M."/>
            <person name="Qiu Y."/>
        </authorList>
    </citation>
    <scope>NUCLEOTIDE SEQUENCE</scope>
    <source>
        <strain evidence="2">NBL</strain>
    </source>
</reference>
<evidence type="ECO:0000259" key="1">
    <source>
        <dbReference type="Pfam" id="PF24626"/>
    </source>
</evidence>